<evidence type="ECO:0000313" key="2">
    <source>
        <dbReference type="EMBL" id="NGO49042.1"/>
    </source>
</evidence>
<sequence length="465" mass="49407">MRGGRDARGPAGPGARRRAGAVAAARRRGGPAVRGRARRTAGRGVRRLHGTDAAHRHGHASGDRRTPHVRGRLHGLRRLVRARGGRRLLGAGVRRPRPCPAAWRADVDAHDRSPAAGPAHGRRTACTRSAAAAGRRHGVRRLAGRRAGHGPGAGRPVRGGVRPAGGGRAALGRRAVRRRTIRRRAIRRRPFRRRALGRGAMSAASTASATDTDTGTSTASAWCVDPYADALRDGRGPLFLRRTDGWLLPLEVERWCAQADAADLSALRRCEGAVLDVGCGPGRLVAALALRGLPVLGIDVSEAAVSHTVELGGQALRRSVFEPLPGEGRWNTALLIDGNVGIGGDPDALLRRIAQLLAPDGLLIAETAPVDVDEQVQVHVTDAQGAAGTPFPWARLGSRALLRRARRLGWHADGQWTADGRCFVALRRARTERISIHSADTPNNAAVISSQRARNTSPDEPVDAS</sequence>
<accession>A0ABX0E643</accession>
<dbReference type="Pfam" id="PF13489">
    <property type="entry name" value="Methyltransf_23"/>
    <property type="match status" value="1"/>
</dbReference>
<keyword evidence="2" id="KW-0489">Methyltransferase</keyword>
<evidence type="ECO:0000256" key="1">
    <source>
        <dbReference type="SAM" id="MobiDB-lite"/>
    </source>
</evidence>
<feature type="region of interest" description="Disordered" evidence="1">
    <location>
        <begin position="1"/>
        <end position="68"/>
    </location>
</feature>
<dbReference type="InterPro" id="IPR029063">
    <property type="entry name" value="SAM-dependent_MTases_sf"/>
</dbReference>
<dbReference type="SUPFAM" id="SSF53335">
    <property type="entry name" value="S-adenosyl-L-methionine-dependent methyltransferases"/>
    <property type="match status" value="1"/>
</dbReference>
<gene>
    <name evidence="2" type="ORF">G6048_45525</name>
</gene>
<organism evidence="2 3">
    <name type="scientific">Streptomyces ureilyticus</name>
    <dbReference type="NCBI Taxonomy" id="1775131"/>
    <lineage>
        <taxon>Bacteria</taxon>
        <taxon>Bacillati</taxon>
        <taxon>Actinomycetota</taxon>
        <taxon>Actinomycetes</taxon>
        <taxon>Kitasatosporales</taxon>
        <taxon>Streptomycetaceae</taxon>
        <taxon>Streptomyces</taxon>
    </lineage>
</organism>
<dbReference type="GO" id="GO:0032259">
    <property type="term" value="P:methylation"/>
    <property type="evidence" value="ECO:0007669"/>
    <property type="project" value="UniProtKB-KW"/>
</dbReference>
<name>A0ABX0E643_9ACTN</name>
<protein>
    <submittedName>
        <fullName evidence="2">Class I SAM-dependent methyltransferase</fullName>
    </submittedName>
</protein>
<keyword evidence="2" id="KW-0808">Transferase</keyword>
<feature type="compositionally biased region" description="Polar residues" evidence="1">
    <location>
        <begin position="442"/>
        <end position="458"/>
    </location>
</feature>
<feature type="region of interest" description="Disordered" evidence="1">
    <location>
        <begin position="442"/>
        <end position="465"/>
    </location>
</feature>
<comment type="caution">
    <text evidence="2">The sequence shown here is derived from an EMBL/GenBank/DDBJ whole genome shotgun (WGS) entry which is preliminary data.</text>
</comment>
<dbReference type="GO" id="GO:0008168">
    <property type="term" value="F:methyltransferase activity"/>
    <property type="evidence" value="ECO:0007669"/>
    <property type="project" value="UniProtKB-KW"/>
</dbReference>
<dbReference type="Gene3D" id="3.40.50.150">
    <property type="entry name" value="Vaccinia Virus protein VP39"/>
    <property type="match status" value="1"/>
</dbReference>
<dbReference type="CDD" id="cd02440">
    <property type="entry name" value="AdoMet_MTases"/>
    <property type="match status" value="1"/>
</dbReference>
<feature type="compositionally biased region" description="Basic residues" evidence="1">
    <location>
        <begin position="134"/>
        <end position="148"/>
    </location>
</feature>
<reference evidence="2 3" key="1">
    <citation type="submission" date="2020-02" db="EMBL/GenBank/DDBJ databases">
        <title>Whole-genome analyses of novel actinobacteria.</title>
        <authorList>
            <person name="Sahin N."/>
            <person name="Tokatli A."/>
        </authorList>
    </citation>
    <scope>NUCLEOTIDE SEQUENCE [LARGE SCALE GENOMIC DNA]</scope>
    <source>
        <strain evidence="2 3">YC419</strain>
    </source>
</reference>
<feature type="region of interest" description="Disordered" evidence="1">
    <location>
        <begin position="196"/>
        <end position="218"/>
    </location>
</feature>
<dbReference type="Proteomes" id="UP001518140">
    <property type="component" value="Unassembled WGS sequence"/>
</dbReference>
<feature type="region of interest" description="Disordered" evidence="1">
    <location>
        <begin position="111"/>
        <end position="174"/>
    </location>
</feature>
<feature type="compositionally biased region" description="Basic and acidic residues" evidence="1">
    <location>
        <begin position="49"/>
        <end position="66"/>
    </location>
</feature>
<evidence type="ECO:0000313" key="3">
    <source>
        <dbReference type="Proteomes" id="UP001518140"/>
    </source>
</evidence>
<proteinExistence type="predicted"/>
<feature type="compositionally biased region" description="Low complexity" evidence="1">
    <location>
        <begin position="197"/>
        <end position="218"/>
    </location>
</feature>
<feature type="compositionally biased region" description="Basic residues" evidence="1">
    <location>
        <begin position="15"/>
        <end position="48"/>
    </location>
</feature>
<keyword evidence="3" id="KW-1185">Reference proteome</keyword>
<dbReference type="EMBL" id="JAAKZX010000326">
    <property type="protein sequence ID" value="NGO49042.1"/>
    <property type="molecule type" value="Genomic_DNA"/>
</dbReference>